<keyword evidence="4" id="KW-1185">Reference proteome</keyword>
<evidence type="ECO:0000256" key="1">
    <source>
        <dbReference type="SAM" id="Coils"/>
    </source>
</evidence>
<dbReference type="Proteomes" id="UP000679950">
    <property type="component" value="Unassembled WGS sequence"/>
</dbReference>
<protein>
    <submittedName>
        <fullName evidence="3">Uncharacterized protein</fullName>
    </submittedName>
</protein>
<organism evidence="3 4">
    <name type="scientific">Lederbergia ruris</name>
    <dbReference type="NCBI Taxonomy" id="217495"/>
    <lineage>
        <taxon>Bacteria</taxon>
        <taxon>Bacillati</taxon>
        <taxon>Bacillota</taxon>
        <taxon>Bacilli</taxon>
        <taxon>Bacillales</taxon>
        <taxon>Bacillaceae</taxon>
        <taxon>Lederbergia</taxon>
    </lineage>
</organism>
<dbReference type="RefSeq" id="WP_212967025.1">
    <property type="nucleotide sequence ID" value="NZ_BORB01000034.1"/>
</dbReference>
<dbReference type="PROSITE" id="PS51257">
    <property type="entry name" value="PROKAR_LIPOPROTEIN"/>
    <property type="match status" value="1"/>
</dbReference>
<name>A0ABQ4KNK3_9BACI</name>
<gene>
    <name evidence="3" type="ORF">J8TS2_33750</name>
</gene>
<evidence type="ECO:0000256" key="2">
    <source>
        <dbReference type="SAM" id="MobiDB-lite"/>
    </source>
</evidence>
<accession>A0ABQ4KNK3</accession>
<sequence length="168" mass="19199">MKNIISWLLLAFILVGCSNNVSDERNSAGKKADVNKEEGLNKEDEKPPLPFDVNSFIEDLKKEVDLDPDEVDIYVVNVSEELLIANFDSLTENVLFLELLASYLDDTEDQINELIKELEEYDSSVENYSSTIKIDDVRIITTLIDHQVVISVFRGDWVEKSVEKELQE</sequence>
<evidence type="ECO:0000313" key="4">
    <source>
        <dbReference type="Proteomes" id="UP000679950"/>
    </source>
</evidence>
<feature type="coiled-coil region" evidence="1">
    <location>
        <begin position="97"/>
        <end position="131"/>
    </location>
</feature>
<reference evidence="3 4" key="1">
    <citation type="submission" date="2021-03" db="EMBL/GenBank/DDBJ databases">
        <title>Antimicrobial resistance genes in bacteria isolated from Japanese honey, and their potential for conferring macrolide and lincosamide resistance in the American foulbrood pathogen Paenibacillus larvae.</title>
        <authorList>
            <person name="Okamoto M."/>
            <person name="Kumagai M."/>
            <person name="Kanamori H."/>
            <person name="Takamatsu D."/>
        </authorList>
    </citation>
    <scope>NUCLEOTIDE SEQUENCE [LARGE SCALE GENOMIC DNA]</scope>
    <source>
        <strain evidence="3 4">J8TS2</strain>
    </source>
</reference>
<evidence type="ECO:0000313" key="3">
    <source>
        <dbReference type="EMBL" id="GIN59056.1"/>
    </source>
</evidence>
<proteinExistence type="predicted"/>
<dbReference type="EMBL" id="BORB01000034">
    <property type="protein sequence ID" value="GIN59056.1"/>
    <property type="molecule type" value="Genomic_DNA"/>
</dbReference>
<keyword evidence="1" id="KW-0175">Coiled coil</keyword>
<comment type="caution">
    <text evidence="3">The sequence shown here is derived from an EMBL/GenBank/DDBJ whole genome shotgun (WGS) entry which is preliminary data.</text>
</comment>
<feature type="region of interest" description="Disordered" evidence="2">
    <location>
        <begin position="23"/>
        <end position="47"/>
    </location>
</feature>